<dbReference type="Proteomes" id="UP000263900">
    <property type="component" value="Chromosome"/>
</dbReference>
<protein>
    <submittedName>
        <fullName evidence="2">N-acetyltransferase</fullName>
    </submittedName>
</protein>
<dbReference type="OrthoDB" id="9811523at2"/>
<dbReference type="PANTHER" id="PTHR43792">
    <property type="entry name" value="GNAT FAMILY, PUTATIVE (AFU_ORTHOLOGUE AFUA_3G00765)-RELATED-RELATED"/>
    <property type="match status" value="1"/>
</dbReference>
<dbReference type="RefSeq" id="WP_119049898.1">
    <property type="nucleotide sequence ID" value="NZ_CP032157.1"/>
</dbReference>
<accession>A0A3B7MU52</accession>
<dbReference type="InterPro" id="IPR051531">
    <property type="entry name" value="N-acetyltransferase"/>
</dbReference>
<evidence type="ECO:0000313" key="2">
    <source>
        <dbReference type="EMBL" id="AXY74011.1"/>
    </source>
</evidence>
<reference evidence="2 3" key="1">
    <citation type="submission" date="2018-09" db="EMBL/GenBank/DDBJ databases">
        <title>Genome sequencing of strain 6GH32-13.</title>
        <authorList>
            <person name="Weon H.-Y."/>
            <person name="Heo J."/>
            <person name="Kwon S.-W."/>
        </authorList>
    </citation>
    <scope>NUCLEOTIDE SEQUENCE [LARGE SCALE GENOMIC DNA]</scope>
    <source>
        <strain evidence="2 3">5GH32-13</strain>
    </source>
</reference>
<gene>
    <name evidence="2" type="ORF">D3H65_08445</name>
</gene>
<dbReference type="InterPro" id="IPR000182">
    <property type="entry name" value="GNAT_dom"/>
</dbReference>
<evidence type="ECO:0000259" key="1">
    <source>
        <dbReference type="Pfam" id="PF13302"/>
    </source>
</evidence>
<dbReference type="Gene3D" id="3.40.630.30">
    <property type="match status" value="1"/>
</dbReference>
<dbReference type="KEGG" id="pseg:D3H65_08445"/>
<feature type="domain" description="N-acetyltransferase" evidence="1">
    <location>
        <begin position="6"/>
        <end position="152"/>
    </location>
</feature>
<name>A0A3B7MU52_9BACT</name>
<dbReference type="AlphaFoldDB" id="A0A3B7MU52"/>
<sequence length="183" mass="20434">MVETPRLLISPLTREQLHLYLQAGDLFEKSVRLTCNGRTVVPAVQHMVTKFTLPQMASATADNYLFYTFWIVVEKSSRLIVAELGFKGEPTGNGEIEIGYGTMPAFQGKGFMSEAVGGMVGWCKKRPDVHCLLAETEETNAASIKVLRKNNFIPYTRKGNMIWWRYKCGNVGGRAALEGRPTL</sequence>
<dbReference type="InterPro" id="IPR016181">
    <property type="entry name" value="Acyl_CoA_acyltransferase"/>
</dbReference>
<keyword evidence="2" id="KW-0808">Transferase</keyword>
<dbReference type="GO" id="GO:0016747">
    <property type="term" value="F:acyltransferase activity, transferring groups other than amino-acyl groups"/>
    <property type="evidence" value="ECO:0007669"/>
    <property type="project" value="InterPro"/>
</dbReference>
<keyword evidence="3" id="KW-1185">Reference proteome</keyword>
<dbReference type="PANTHER" id="PTHR43792:SF13">
    <property type="entry name" value="ACETYLTRANSFERASE"/>
    <property type="match status" value="1"/>
</dbReference>
<evidence type="ECO:0000313" key="3">
    <source>
        <dbReference type="Proteomes" id="UP000263900"/>
    </source>
</evidence>
<proteinExistence type="predicted"/>
<dbReference type="EMBL" id="CP032157">
    <property type="protein sequence ID" value="AXY74011.1"/>
    <property type="molecule type" value="Genomic_DNA"/>
</dbReference>
<dbReference type="SUPFAM" id="SSF55729">
    <property type="entry name" value="Acyl-CoA N-acyltransferases (Nat)"/>
    <property type="match status" value="1"/>
</dbReference>
<dbReference type="Pfam" id="PF13302">
    <property type="entry name" value="Acetyltransf_3"/>
    <property type="match status" value="1"/>
</dbReference>
<organism evidence="2 3">
    <name type="scientific">Paraflavitalea soli</name>
    <dbReference type="NCBI Taxonomy" id="2315862"/>
    <lineage>
        <taxon>Bacteria</taxon>
        <taxon>Pseudomonadati</taxon>
        <taxon>Bacteroidota</taxon>
        <taxon>Chitinophagia</taxon>
        <taxon>Chitinophagales</taxon>
        <taxon>Chitinophagaceae</taxon>
        <taxon>Paraflavitalea</taxon>
    </lineage>
</organism>